<dbReference type="Proteomes" id="UP000325105">
    <property type="component" value="Unassembled WGS sequence"/>
</dbReference>
<dbReference type="RefSeq" id="WP_148909057.1">
    <property type="nucleotide sequence ID" value="NZ_VNHX01000014.1"/>
</dbReference>
<accession>A0A5S5DB66</accession>
<evidence type="ECO:0000313" key="2">
    <source>
        <dbReference type="EMBL" id="TYP93111.1"/>
    </source>
</evidence>
<proteinExistence type="predicted"/>
<dbReference type="Pfam" id="PF10263">
    <property type="entry name" value="SprT-like"/>
    <property type="match status" value="1"/>
</dbReference>
<evidence type="ECO:0000313" key="3">
    <source>
        <dbReference type="Proteomes" id="UP000325105"/>
    </source>
</evidence>
<gene>
    <name evidence="2" type="ORF">BC792_11412</name>
</gene>
<feature type="domain" description="SprT-like" evidence="1">
    <location>
        <begin position="65"/>
        <end position="107"/>
    </location>
</feature>
<dbReference type="EMBL" id="VNHX01000014">
    <property type="protein sequence ID" value="TYP93111.1"/>
    <property type="molecule type" value="Genomic_DNA"/>
</dbReference>
<name>A0A5S5DB66_9SPHI</name>
<reference evidence="2 3" key="1">
    <citation type="submission" date="2019-07" db="EMBL/GenBank/DDBJ databases">
        <title>Genomic Encyclopedia of Archaeal and Bacterial Type Strains, Phase II (KMG-II): from individual species to whole genera.</title>
        <authorList>
            <person name="Goeker M."/>
        </authorList>
    </citation>
    <scope>NUCLEOTIDE SEQUENCE [LARGE SCALE GENOMIC DNA]</scope>
    <source>
        <strain evidence="2 3">DSM 18850</strain>
    </source>
</reference>
<organism evidence="2 3">
    <name type="scientific">Sphingobacterium allocomposti</name>
    <dbReference type="NCBI Taxonomy" id="415956"/>
    <lineage>
        <taxon>Bacteria</taxon>
        <taxon>Pseudomonadati</taxon>
        <taxon>Bacteroidota</taxon>
        <taxon>Sphingobacteriia</taxon>
        <taxon>Sphingobacteriales</taxon>
        <taxon>Sphingobacteriaceae</taxon>
        <taxon>Sphingobacterium</taxon>
    </lineage>
</organism>
<sequence>MVDFSEQLSKYMPAPAAPIVSAWIRDTGCLFRISRSRKSKLGDYMPPYRGAPHRISVNHDLNPYAFLITTIHEFAHLKTYQEFGNRVRPHGVEWKRNYKKLMAHFLQLQIFPADILQAVEQYMENPAASSCSDLHLFRALSMYDTNRRTGPTVESIPQGGIFAIRGGRIFQKIEKLRKRYKCVELETSHMYTFHPTVEVVPIDHKDVSRLYIQTNDQQ</sequence>
<keyword evidence="3" id="KW-1185">Reference proteome</keyword>
<protein>
    <recommendedName>
        <fullName evidence="1">SprT-like domain-containing protein</fullName>
    </recommendedName>
</protein>
<dbReference type="AlphaFoldDB" id="A0A5S5DB66"/>
<evidence type="ECO:0000259" key="1">
    <source>
        <dbReference type="Pfam" id="PF10263"/>
    </source>
</evidence>
<dbReference type="InterPro" id="IPR006640">
    <property type="entry name" value="SprT-like_domain"/>
</dbReference>
<dbReference type="OrthoDB" id="267364at2"/>
<comment type="caution">
    <text evidence="2">The sequence shown here is derived from an EMBL/GenBank/DDBJ whole genome shotgun (WGS) entry which is preliminary data.</text>
</comment>